<keyword evidence="2" id="KW-1185">Reference proteome</keyword>
<proteinExistence type="predicted"/>
<name>A0A0H2SPK2_9AGAM</name>
<accession>A0A0H2SPK2</accession>
<gene>
    <name evidence="1" type="ORF">SCHPADRAFT_899333</name>
</gene>
<evidence type="ECO:0000313" key="1">
    <source>
        <dbReference type="EMBL" id="KLO18996.1"/>
    </source>
</evidence>
<evidence type="ECO:0000313" key="2">
    <source>
        <dbReference type="Proteomes" id="UP000053477"/>
    </source>
</evidence>
<dbReference type="AlphaFoldDB" id="A0A0H2SPK2"/>
<dbReference type="Proteomes" id="UP000053477">
    <property type="component" value="Unassembled WGS sequence"/>
</dbReference>
<protein>
    <submittedName>
        <fullName evidence="1">Uncharacterized protein</fullName>
    </submittedName>
</protein>
<dbReference type="EMBL" id="KQ085890">
    <property type="protein sequence ID" value="KLO18996.1"/>
    <property type="molecule type" value="Genomic_DNA"/>
</dbReference>
<organism evidence="1 2">
    <name type="scientific">Schizopora paradoxa</name>
    <dbReference type="NCBI Taxonomy" id="27342"/>
    <lineage>
        <taxon>Eukaryota</taxon>
        <taxon>Fungi</taxon>
        <taxon>Dikarya</taxon>
        <taxon>Basidiomycota</taxon>
        <taxon>Agaricomycotina</taxon>
        <taxon>Agaricomycetes</taxon>
        <taxon>Hymenochaetales</taxon>
        <taxon>Schizoporaceae</taxon>
        <taxon>Schizopora</taxon>
    </lineage>
</organism>
<dbReference type="InParanoid" id="A0A0H2SPK2"/>
<sequence>MSGGKPVFSYSTNGTVQYEMESHDAGELGVFALNTAEGKFAVGGVFNPNLSKFETNDSSAMFHYSNWMDVMKASTVEVHVNKNKKLLTMTFLAGEKIVGVYNTTVPDSVKDFSRVTCFNWK</sequence>
<reference evidence="1 2" key="1">
    <citation type="submission" date="2015-04" db="EMBL/GenBank/DDBJ databases">
        <title>Complete genome sequence of Schizopora paradoxa KUC8140, a cosmopolitan wood degrader in East Asia.</title>
        <authorList>
            <consortium name="DOE Joint Genome Institute"/>
            <person name="Min B."/>
            <person name="Park H."/>
            <person name="Jang Y."/>
            <person name="Kim J.-J."/>
            <person name="Kim K.H."/>
            <person name="Pangilinan J."/>
            <person name="Lipzen A."/>
            <person name="Riley R."/>
            <person name="Grigoriev I.V."/>
            <person name="Spatafora J.W."/>
            <person name="Choi I.-G."/>
        </authorList>
    </citation>
    <scope>NUCLEOTIDE SEQUENCE [LARGE SCALE GENOMIC DNA]</scope>
    <source>
        <strain evidence="1 2">KUC8140</strain>
    </source>
</reference>
<feature type="non-terminal residue" evidence="1">
    <location>
        <position position="121"/>
    </location>
</feature>